<feature type="DNA-binding region" description="H-T-H motif" evidence="2">
    <location>
        <begin position="47"/>
        <end position="66"/>
    </location>
</feature>
<evidence type="ECO:0000256" key="3">
    <source>
        <dbReference type="SAM" id="MobiDB-lite"/>
    </source>
</evidence>
<protein>
    <submittedName>
        <fullName evidence="5">TetR family transcriptional regulator</fullName>
    </submittedName>
</protein>
<evidence type="ECO:0000256" key="1">
    <source>
        <dbReference type="ARBA" id="ARBA00023125"/>
    </source>
</evidence>
<name>A0ABS1SEP5_9MICO</name>
<keyword evidence="6" id="KW-1185">Reference proteome</keyword>
<evidence type="ECO:0000313" key="5">
    <source>
        <dbReference type="EMBL" id="MBL3678935.1"/>
    </source>
</evidence>
<sequence>MPTRSDATPAGAPDTEGVRQRNYRETHQRIHLAALALAERDGLQHMTTAQIAADAGISRRTFFRYFSCKEQAVLPGHRRYLDALAEIPLPQPGAATPADIVAIIDAVGDQVLTLEGDPELTVHRRVSALLHSEPELRAYGAAQDAEIAERMAERLTERFPDVSLAELTLLTEVGITAWRHGWIRWSAQAEEPGAETPAESHRATRAALRRAFCGGTA</sequence>
<accession>A0ABS1SEP5</accession>
<feature type="domain" description="HTH tetR-type" evidence="4">
    <location>
        <begin position="24"/>
        <end position="84"/>
    </location>
</feature>
<dbReference type="RefSeq" id="WP_202344207.1">
    <property type="nucleotide sequence ID" value="NZ_BAAAPI010000013.1"/>
</dbReference>
<dbReference type="Gene3D" id="1.10.357.10">
    <property type="entry name" value="Tetracycline Repressor, domain 2"/>
    <property type="match status" value="1"/>
</dbReference>
<evidence type="ECO:0000256" key="2">
    <source>
        <dbReference type="PROSITE-ProRule" id="PRU00335"/>
    </source>
</evidence>
<organism evidence="5 6">
    <name type="scientific">Leucobacter chromiireducens subsp. solipictus</name>
    <dbReference type="NCBI Taxonomy" id="398235"/>
    <lineage>
        <taxon>Bacteria</taxon>
        <taxon>Bacillati</taxon>
        <taxon>Actinomycetota</taxon>
        <taxon>Actinomycetes</taxon>
        <taxon>Micrococcales</taxon>
        <taxon>Microbacteriaceae</taxon>
        <taxon>Leucobacter</taxon>
    </lineage>
</organism>
<dbReference type="SUPFAM" id="SSF46689">
    <property type="entry name" value="Homeodomain-like"/>
    <property type="match status" value="1"/>
</dbReference>
<dbReference type="PROSITE" id="PS50977">
    <property type="entry name" value="HTH_TETR_2"/>
    <property type="match status" value="1"/>
</dbReference>
<dbReference type="InterPro" id="IPR009057">
    <property type="entry name" value="Homeodomain-like_sf"/>
</dbReference>
<dbReference type="Proteomes" id="UP001645859">
    <property type="component" value="Unassembled WGS sequence"/>
</dbReference>
<gene>
    <name evidence="5" type="ORF">D3230_06445</name>
</gene>
<evidence type="ECO:0000259" key="4">
    <source>
        <dbReference type="PROSITE" id="PS50977"/>
    </source>
</evidence>
<keyword evidence="1 2" id="KW-0238">DNA-binding</keyword>
<feature type="region of interest" description="Disordered" evidence="3">
    <location>
        <begin position="1"/>
        <end position="21"/>
    </location>
</feature>
<reference evidence="5 6" key="1">
    <citation type="submission" date="2018-09" db="EMBL/GenBank/DDBJ databases">
        <title>Comparative genomics of Leucobacter spp.</title>
        <authorList>
            <person name="Reis A.C."/>
            <person name="Kolvenbach B.A."/>
            <person name="Corvini P.F.X."/>
            <person name="Nunes O.C."/>
        </authorList>
    </citation>
    <scope>NUCLEOTIDE SEQUENCE [LARGE SCALE GENOMIC DNA]</scope>
    <source>
        <strain evidence="5 6">TAN 31504</strain>
    </source>
</reference>
<evidence type="ECO:0000313" key="6">
    <source>
        <dbReference type="Proteomes" id="UP001645859"/>
    </source>
</evidence>
<dbReference type="InterPro" id="IPR001647">
    <property type="entry name" value="HTH_TetR"/>
</dbReference>
<dbReference type="EMBL" id="QYAC01000003">
    <property type="protein sequence ID" value="MBL3678935.1"/>
    <property type="molecule type" value="Genomic_DNA"/>
</dbReference>
<proteinExistence type="predicted"/>
<comment type="caution">
    <text evidence="5">The sequence shown here is derived from an EMBL/GenBank/DDBJ whole genome shotgun (WGS) entry which is preliminary data.</text>
</comment>
<dbReference type="Pfam" id="PF00440">
    <property type="entry name" value="TetR_N"/>
    <property type="match status" value="1"/>
</dbReference>